<proteinExistence type="predicted"/>
<reference evidence="1 2" key="1">
    <citation type="submission" date="2018-02" db="EMBL/GenBank/DDBJ databases">
        <title>Comparative genomes isolates from brazilian mangrove.</title>
        <authorList>
            <person name="Araujo J.E."/>
            <person name="Taketani R.G."/>
            <person name="Silva M.C.P."/>
            <person name="Loureco M.V."/>
            <person name="Andreote F.D."/>
        </authorList>
    </citation>
    <scope>NUCLEOTIDE SEQUENCE [LARGE SCALE GENOMIC DNA]</scope>
    <source>
        <strain evidence="1 2">Hex-1 MGV</strain>
    </source>
</reference>
<dbReference type="Proteomes" id="UP000238322">
    <property type="component" value="Unassembled WGS sequence"/>
</dbReference>
<protein>
    <submittedName>
        <fullName evidence="1">Uncharacterized protein</fullName>
    </submittedName>
</protein>
<dbReference type="AlphaFoldDB" id="A0A2S8FDQ0"/>
<dbReference type="EMBL" id="PUHY01000014">
    <property type="protein sequence ID" value="PQO30303.1"/>
    <property type="molecule type" value="Genomic_DNA"/>
</dbReference>
<accession>A0A2S8FDQ0</accession>
<organism evidence="1 2">
    <name type="scientific">Blastopirellula marina</name>
    <dbReference type="NCBI Taxonomy" id="124"/>
    <lineage>
        <taxon>Bacteria</taxon>
        <taxon>Pseudomonadati</taxon>
        <taxon>Planctomycetota</taxon>
        <taxon>Planctomycetia</taxon>
        <taxon>Pirellulales</taxon>
        <taxon>Pirellulaceae</taxon>
        <taxon>Blastopirellula</taxon>
    </lineage>
</organism>
<evidence type="ECO:0000313" key="1">
    <source>
        <dbReference type="EMBL" id="PQO30303.1"/>
    </source>
</evidence>
<evidence type="ECO:0000313" key="2">
    <source>
        <dbReference type="Proteomes" id="UP000238322"/>
    </source>
</evidence>
<sequence length="241" mass="27433">MTCFSAIFQCFDRRICWKSTGSLTLLKSLVERVKHLLPRYERGILTWHGYVIELVCCSAYTDLAELGEFTSAKAMADLRERARNAPAHPEDVAMISGKSVIPGEALSDWDAQLRLEYYWGCRRLRESFFPELDPPEFEVELFIGTVTEVRHEADRVILVGDVKTHLIRRNSVFLRTNDAMIPVQFNGVKKIQADDHNPEAKSVSEWGIIVEIDAHSLPDIAEGTEVWLDRSEVCEIPKLPS</sequence>
<name>A0A2S8FDQ0_9BACT</name>
<gene>
    <name evidence="1" type="ORF">C5Y83_23335</name>
</gene>
<comment type="caution">
    <text evidence="1">The sequence shown here is derived from an EMBL/GenBank/DDBJ whole genome shotgun (WGS) entry which is preliminary data.</text>
</comment>